<feature type="transmembrane region" description="Helical" evidence="9">
    <location>
        <begin position="83"/>
        <end position="101"/>
    </location>
</feature>
<dbReference type="Pfam" id="PF07885">
    <property type="entry name" value="Ion_trans_2"/>
    <property type="match status" value="2"/>
</dbReference>
<dbReference type="PANTHER" id="PTHR11003">
    <property type="entry name" value="POTASSIUM CHANNEL, SUBFAMILY K"/>
    <property type="match status" value="1"/>
</dbReference>
<feature type="domain" description="Potassium channel" evidence="10">
    <location>
        <begin position="228"/>
        <end position="282"/>
    </location>
</feature>
<evidence type="ECO:0000256" key="2">
    <source>
        <dbReference type="ARBA" id="ARBA00022448"/>
    </source>
</evidence>
<evidence type="ECO:0000256" key="6">
    <source>
        <dbReference type="ARBA" id="ARBA00023136"/>
    </source>
</evidence>
<evidence type="ECO:0000256" key="7">
    <source>
        <dbReference type="ARBA" id="ARBA00023303"/>
    </source>
</evidence>
<dbReference type="OrthoDB" id="297496at2759"/>
<dbReference type="AlphaFoldDB" id="A0A2B4RXB7"/>
<feature type="transmembrane region" description="Helical" evidence="9">
    <location>
        <begin position="381"/>
        <end position="406"/>
    </location>
</feature>
<gene>
    <name evidence="11" type="primary">Kcnk3</name>
    <name evidence="11" type="ORF">AWC38_SpisGene13230</name>
</gene>
<dbReference type="PRINTS" id="PR01333">
    <property type="entry name" value="2POREKCHANEL"/>
</dbReference>
<feature type="transmembrane region" description="Helical" evidence="9">
    <location>
        <begin position="342"/>
        <end position="360"/>
    </location>
</feature>
<feature type="transmembrane region" description="Helical" evidence="9">
    <location>
        <begin position="12"/>
        <end position="29"/>
    </location>
</feature>
<evidence type="ECO:0000256" key="3">
    <source>
        <dbReference type="ARBA" id="ARBA00022692"/>
    </source>
</evidence>
<feature type="transmembrane region" description="Helical" evidence="9">
    <location>
        <begin position="154"/>
        <end position="175"/>
    </location>
</feature>
<feature type="transmembrane region" description="Helical" evidence="9">
    <location>
        <begin position="312"/>
        <end position="336"/>
    </location>
</feature>
<keyword evidence="7 8" id="KW-0407">Ion channel</keyword>
<dbReference type="EMBL" id="LSMT01000245">
    <property type="protein sequence ID" value="PFX22261.1"/>
    <property type="molecule type" value="Genomic_DNA"/>
</dbReference>
<evidence type="ECO:0000256" key="9">
    <source>
        <dbReference type="SAM" id="Phobius"/>
    </source>
</evidence>
<evidence type="ECO:0000313" key="11">
    <source>
        <dbReference type="EMBL" id="PFX22261.1"/>
    </source>
</evidence>
<accession>A0A2B4RXB7</accession>
<keyword evidence="2 8" id="KW-0813">Transport</keyword>
<keyword evidence="5 8" id="KW-0406">Ion transport</keyword>
<dbReference type="Proteomes" id="UP000225706">
    <property type="component" value="Unassembled WGS sequence"/>
</dbReference>
<dbReference type="GO" id="GO:0015271">
    <property type="term" value="F:outward rectifier potassium channel activity"/>
    <property type="evidence" value="ECO:0007669"/>
    <property type="project" value="TreeGrafter"/>
</dbReference>
<dbReference type="GO" id="GO:0022841">
    <property type="term" value="F:potassium ion leak channel activity"/>
    <property type="evidence" value="ECO:0007669"/>
    <property type="project" value="TreeGrafter"/>
</dbReference>
<keyword evidence="4 9" id="KW-1133">Transmembrane helix</keyword>
<comment type="similarity">
    <text evidence="8">Belongs to the two pore domain potassium channel (TC 1.A.1.8) family.</text>
</comment>
<dbReference type="GO" id="GO:0030322">
    <property type="term" value="P:stabilization of membrane potential"/>
    <property type="evidence" value="ECO:0007669"/>
    <property type="project" value="TreeGrafter"/>
</dbReference>
<evidence type="ECO:0000256" key="1">
    <source>
        <dbReference type="ARBA" id="ARBA00004141"/>
    </source>
</evidence>
<evidence type="ECO:0000256" key="4">
    <source>
        <dbReference type="ARBA" id="ARBA00022989"/>
    </source>
</evidence>
<dbReference type="InterPro" id="IPR013099">
    <property type="entry name" value="K_chnl_dom"/>
</dbReference>
<dbReference type="SUPFAM" id="SSF81324">
    <property type="entry name" value="Voltage-gated potassium channels"/>
    <property type="match status" value="3"/>
</dbReference>
<sequence>MHPLLKKSLLRFGFLHTYAILVAWIFTVIERRDEPAFERMEKSLRKLRFDMNLNYNLTDDDFDNFVNRAAAAVIEGDELDWTLLNSFTFALVAFTTIGVFMEKWDYVESLYASFATFTTIGFGDYVPCEALLRDKEGGLERILSENMHPLLGKALLRVVLFHGFGLLVAWVFTLIESHEESRQLKMKRLFRELRAEIPLKYKVNMSDIDFESFLRKASAGVTAGEELDWTFMNSCAYVFAAFTTIGYGHITPKTSLGRGVTINACLLGIPITMLAFKTLGELCATFFRFLVIKTETILFRRVELKHLKKKTFFVACVLLVVLMILASVSTIFLEHWTFMEGLYAWFTTFTTIGFGDYVLFRSYSIKLARGDISTTSLLLKGLVFVVPYAVGLSLMSCILTCLVDSVDQIRHFRDRCWSCCPSLIFDSGNVCRYDVSRSDTSDGRDREENEPGEM</sequence>
<keyword evidence="3 8" id="KW-0812">Transmembrane</keyword>
<keyword evidence="6 9" id="KW-0472">Membrane</keyword>
<proteinExistence type="inferred from homology"/>
<dbReference type="Gene3D" id="1.10.287.70">
    <property type="match status" value="3"/>
</dbReference>
<protein>
    <submittedName>
        <fullName evidence="11">Potassium channel subfamily K member 3</fullName>
    </submittedName>
</protein>
<keyword evidence="12" id="KW-1185">Reference proteome</keyword>
<comment type="subcellular location">
    <subcellularLocation>
        <location evidence="1">Membrane</location>
        <topology evidence="1">Multi-pass membrane protein</topology>
    </subcellularLocation>
</comment>
<feature type="transmembrane region" description="Helical" evidence="9">
    <location>
        <begin position="267"/>
        <end position="291"/>
    </location>
</feature>
<dbReference type="GO" id="GO:0005886">
    <property type="term" value="C:plasma membrane"/>
    <property type="evidence" value="ECO:0007669"/>
    <property type="project" value="TreeGrafter"/>
</dbReference>
<reference evidence="12" key="1">
    <citation type="journal article" date="2017" name="bioRxiv">
        <title>Comparative analysis of the genomes of Stylophora pistillata and Acropora digitifera provides evidence for extensive differences between species of corals.</title>
        <authorList>
            <person name="Voolstra C.R."/>
            <person name="Li Y."/>
            <person name="Liew Y.J."/>
            <person name="Baumgarten S."/>
            <person name="Zoccola D."/>
            <person name="Flot J.-F."/>
            <person name="Tambutte S."/>
            <person name="Allemand D."/>
            <person name="Aranda M."/>
        </authorList>
    </citation>
    <scope>NUCLEOTIDE SEQUENCE [LARGE SCALE GENOMIC DNA]</scope>
</reference>
<evidence type="ECO:0000313" key="12">
    <source>
        <dbReference type="Proteomes" id="UP000225706"/>
    </source>
</evidence>
<dbReference type="PANTHER" id="PTHR11003:SF345">
    <property type="entry name" value="TWIK FAMILY OF POTASSIUM CHANNELS PROTEIN 18"/>
    <property type="match status" value="1"/>
</dbReference>
<evidence type="ECO:0000259" key="10">
    <source>
        <dbReference type="Pfam" id="PF07885"/>
    </source>
</evidence>
<evidence type="ECO:0000256" key="8">
    <source>
        <dbReference type="RuleBase" id="RU003857"/>
    </source>
</evidence>
<comment type="caution">
    <text evidence="11">The sequence shown here is derived from an EMBL/GenBank/DDBJ whole genome shotgun (WGS) entry which is preliminary data.</text>
</comment>
<feature type="domain" description="Potassium channel" evidence="10">
    <location>
        <begin position="101"/>
        <end position="130"/>
    </location>
</feature>
<dbReference type="InterPro" id="IPR003280">
    <property type="entry name" value="2pore_dom_K_chnl"/>
</dbReference>
<name>A0A2B4RXB7_STYPI</name>
<evidence type="ECO:0000256" key="5">
    <source>
        <dbReference type="ARBA" id="ARBA00023065"/>
    </source>
</evidence>
<organism evidence="11 12">
    <name type="scientific">Stylophora pistillata</name>
    <name type="common">Smooth cauliflower coral</name>
    <dbReference type="NCBI Taxonomy" id="50429"/>
    <lineage>
        <taxon>Eukaryota</taxon>
        <taxon>Metazoa</taxon>
        <taxon>Cnidaria</taxon>
        <taxon>Anthozoa</taxon>
        <taxon>Hexacorallia</taxon>
        <taxon>Scleractinia</taxon>
        <taxon>Astrocoeniina</taxon>
        <taxon>Pocilloporidae</taxon>
        <taxon>Stylophora</taxon>
    </lineage>
</organism>